<accession>A0A939F3M9</accession>
<dbReference type="Proteomes" id="UP000664167">
    <property type="component" value="Unassembled WGS sequence"/>
</dbReference>
<comment type="caution">
    <text evidence="1">The sequence shown here is derived from an EMBL/GenBank/DDBJ whole genome shotgun (WGS) entry which is preliminary data.</text>
</comment>
<dbReference type="EMBL" id="JAFLRJ010000058">
    <property type="protein sequence ID" value="MBO0511507.1"/>
    <property type="molecule type" value="Genomic_DNA"/>
</dbReference>
<protein>
    <submittedName>
        <fullName evidence="1">GAF domain-containing protein</fullName>
    </submittedName>
</protein>
<evidence type="ECO:0000313" key="2">
    <source>
        <dbReference type="Proteomes" id="UP000664167"/>
    </source>
</evidence>
<dbReference type="RefSeq" id="WP_206960918.1">
    <property type="nucleotide sequence ID" value="NZ_BAAAJJ010000007.1"/>
</dbReference>
<proteinExistence type="predicted"/>
<name>A0A939F3M9_9ACTN</name>
<reference evidence="1" key="1">
    <citation type="submission" date="2021-03" db="EMBL/GenBank/DDBJ databases">
        <title>Streptomyces poriferae sp. nov., a novel marine sponge-derived Actinobacteria species with anti-MRSA activity.</title>
        <authorList>
            <person name="Sandoval-Powers M."/>
            <person name="Kralova S."/>
            <person name="Nguyen G.-S."/>
            <person name="Fawwal D."/>
            <person name="Degnes K."/>
            <person name="Klinkenberg G."/>
            <person name="Sletta H."/>
            <person name="Wentzel A."/>
            <person name="Liles M.R."/>
        </authorList>
    </citation>
    <scope>NUCLEOTIDE SEQUENCE</scope>
    <source>
        <strain evidence="1">DSM 41794</strain>
    </source>
</reference>
<sequence>MAAKQGSSGQATGRAGSAWLHAARAGRRAVQQGILADQHERLAALTADRRTFHESMASIHRGTERRHLAAAQLHDARARRMSDWPQDRAAPPLGLAEVAETCETPSAALALIGADHRQLAVSSSDQLSRSALDLEYILGLGPATDAAKWICTVSASGPAVDGLWPGYGSELAALGALSVIAVPLTSEGICIGTLAVFDPPPDLAGSGILAWVADALTDGLQLGPDANPELYETADLRPVVNQAAGLLSERIPCPIGDALSLIRARAYAEATSPETIARRIVSGELKIN</sequence>
<dbReference type="AlphaFoldDB" id="A0A939F3M9"/>
<organism evidence="1 2">
    <name type="scientific">Streptomyces beijiangensis</name>
    <dbReference type="NCBI Taxonomy" id="163361"/>
    <lineage>
        <taxon>Bacteria</taxon>
        <taxon>Bacillati</taxon>
        <taxon>Actinomycetota</taxon>
        <taxon>Actinomycetes</taxon>
        <taxon>Kitasatosporales</taxon>
        <taxon>Streptomycetaceae</taxon>
        <taxon>Streptomyces</taxon>
    </lineage>
</organism>
<gene>
    <name evidence="1" type="ORF">J0695_06745</name>
</gene>
<dbReference type="SUPFAM" id="SSF55781">
    <property type="entry name" value="GAF domain-like"/>
    <property type="match status" value="1"/>
</dbReference>
<evidence type="ECO:0000313" key="1">
    <source>
        <dbReference type="EMBL" id="MBO0511507.1"/>
    </source>
</evidence>
<keyword evidence="2" id="KW-1185">Reference proteome</keyword>